<keyword evidence="4 6" id="KW-1133">Transmembrane helix</keyword>
<dbReference type="PANTHER" id="PTHR30250:SF26">
    <property type="entry name" value="PSMA PROTEIN"/>
    <property type="match status" value="1"/>
</dbReference>
<dbReference type="InterPro" id="IPR002797">
    <property type="entry name" value="Polysacc_synth"/>
</dbReference>
<dbReference type="RefSeq" id="WP_080064424.1">
    <property type="nucleotide sequence ID" value="NZ_MZGX01000011.1"/>
</dbReference>
<name>A0A1V4SK87_RUMHU</name>
<evidence type="ECO:0000256" key="3">
    <source>
        <dbReference type="ARBA" id="ARBA00022692"/>
    </source>
</evidence>
<feature type="transmembrane region" description="Helical" evidence="6">
    <location>
        <begin position="249"/>
        <end position="270"/>
    </location>
</feature>
<feature type="transmembrane region" description="Helical" evidence="6">
    <location>
        <begin position="338"/>
        <end position="355"/>
    </location>
</feature>
<evidence type="ECO:0000313" key="7">
    <source>
        <dbReference type="EMBL" id="OPX44193.1"/>
    </source>
</evidence>
<dbReference type="Pfam" id="PF01943">
    <property type="entry name" value="Polysacc_synt"/>
    <property type="match status" value="1"/>
</dbReference>
<keyword evidence="3 6" id="KW-0812">Transmembrane</keyword>
<feature type="transmembrane region" description="Helical" evidence="6">
    <location>
        <begin position="437"/>
        <end position="459"/>
    </location>
</feature>
<organism evidence="7 8">
    <name type="scientific">Ruminiclostridium hungatei</name>
    <name type="common">Clostridium hungatei</name>
    <dbReference type="NCBI Taxonomy" id="48256"/>
    <lineage>
        <taxon>Bacteria</taxon>
        <taxon>Bacillati</taxon>
        <taxon>Bacillota</taxon>
        <taxon>Clostridia</taxon>
        <taxon>Eubacteriales</taxon>
        <taxon>Oscillospiraceae</taxon>
        <taxon>Ruminiclostridium</taxon>
    </lineage>
</organism>
<evidence type="ECO:0000256" key="5">
    <source>
        <dbReference type="ARBA" id="ARBA00023136"/>
    </source>
</evidence>
<dbReference type="STRING" id="48256.CLHUN_19920"/>
<feature type="transmembrane region" description="Helical" evidence="6">
    <location>
        <begin position="306"/>
        <end position="326"/>
    </location>
</feature>
<dbReference type="PANTHER" id="PTHR30250">
    <property type="entry name" value="PST FAMILY PREDICTED COLANIC ACID TRANSPORTER"/>
    <property type="match status" value="1"/>
</dbReference>
<evidence type="ECO:0000256" key="1">
    <source>
        <dbReference type="ARBA" id="ARBA00004651"/>
    </source>
</evidence>
<feature type="transmembrane region" description="Helical" evidence="6">
    <location>
        <begin position="154"/>
        <end position="175"/>
    </location>
</feature>
<sequence length="513" mass="57800">MSRLENTAKNFIWSTISTLLGALIGFVSRTVFIHVLGTDYLGVNGLFTNLLTMLSFTELGIGAAINFSLYKPLALNDIEQIKSLMNFYKKAYGIIAGIITVLGLILLPFIKLFITGGEGIQNIYLIYLIFLFNTSYSYLFTYKRTLLFADQKSYLITNIQMVINILTLLIQLAILLVFKNYIAYLASMVVIGVLQNFYVNGYINKRYPYLLEKKVQNLSKENRASILKNVKALLLHKMGDLCINQTDNIIISSFINITVVGLVSNYYLIINTVNSFLVNLFNAANASWGHLIATETEEKRLDIFNGYNFLAFCFFGWASICFYNLLNPFITLWIGEDKLIGQGIVNLVIINFYVTGMRIPLANIKAAAGVYFQDRFVSLIQAAINLVISIVSVRYLGLAGVFMGSVVSSLLVPCWYRPIVVYRYVLAASPKTYFTKYVCYALITGVNTGITSALSTWLFKNGITWVSVSGTGIICTVIPFIVICLCFRHTKEYRYVKGLVKTLAYDRVLKRFI</sequence>
<evidence type="ECO:0000256" key="4">
    <source>
        <dbReference type="ARBA" id="ARBA00022989"/>
    </source>
</evidence>
<feature type="transmembrane region" description="Helical" evidence="6">
    <location>
        <begin position="181"/>
        <end position="199"/>
    </location>
</feature>
<keyword evidence="5 6" id="KW-0472">Membrane</keyword>
<gene>
    <name evidence="7" type="ORF">CLHUN_19920</name>
</gene>
<dbReference type="AlphaFoldDB" id="A0A1V4SK87"/>
<comment type="caution">
    <text evidence="7">The sequence shown here is derived from an EMBL/GenBank/DDBJ whole genome shotgun (WGS) entry which is preliminary data.</text>
</comment>
<accession>A0A1V4SK87</accession>
<protein>
    <submittedName>
        <fullName evidence="7">Polysaccharide biosynthesis protein</fullName>
    </submittedName>
</protein>
<feature type="transmembrane region" description="Helical" evidence="6">
    <location>
        <begin position="12"/>
        <end position="35"/>
    </location>
</feature>
<feature type="transmembrane region" description="Helical" evidence="6">
    <location>
        <begin position="47"/>
        <end position="70"/>
    </location>
</feature>
<keyword evidence="8" id="KW-1185">Reference proteome</keyword>
<reference evidence="7 8" key="1">
    <citation type="submission" date="2017-03" db="EMBL/GenBank/DDBJ databases">
        <title>Genome sequence of Clostridium hungatei DSM 14427.</title>
        <authorList>
            <person name="Poehlein A."/>
            <person name="Daniel R."/>
        </authorList>
    </citation>
    <scope>NUCLEOTIDE SEQUENCE [LARGE SCALE GENOMIC DNA]</scope>
    <source>
        <strain evidence="7 8">DSM 14427</strain>
    </source>
</reference>
<feature type="transmembrane region" description="Helical" evidence="6">
    <location>
        <begin position="91"/>
        <end position="110"/>
    </location>
</feature>
<dbReference type="EMBL" id="MZGX01000011">
    <property type="protein sequence ID" value="OPX44193.1"/>
    <property type="molecule type" value="Genomic_DNA"/>
</dbReference>
<feature type="transmembrane region" description="Helical" evidence="6">
    <location>
        <begin position="465"/>
        <end position="487"/>
    </location>
</feature>
<keyword evidence="2" id="KW-1003">Cell membrane</keyword>
<feature type="transmembrane region" description="Helical" evidence="6">
    <location>
        <begin position="122"/>
        <end position="142"/>
    </location>
</feature>
<evidence type="ECO:0000256" key="6">
    <source>
        <dbReference type="SAM" id="Phobius"/>
    </source>
</evidence>
<dbReference type="OrthoDB" id="8609648at2"/>
<proteinExistence type="predicted"/>
<dbReference type="GO" id="GO:0005886">
    <property type="term" value="C:plasma membrane"/>
    <property type="evidence" value="ECO:0007669"/>
    <property type="project" value="UniProtKB-SubCell"/>
</dbReference>
<dbReference type="InterPro" id="IPR050833">
    <property type="entry name" value="Poly_Biosynth_Transport"/>
</dbReference>
<feature type="transmembrane region" description="Helical" evidence="6">
    <location>
        <begin position="376"/>
        <end position="396"/>
    </location>
</feature>
<comment type="subcellular location">
    <subcellularLocation>
        <location evidence="1">Cell membrane</location>
        <topology evidence="1">Multi-pass membrane protein</topology>
    </subcellularLocation>
</comment>
<evidence type="ECO:0000256" key="2">
    <source>
        <dbReference type="ARBA" id="ARBA00022475"/>
    </source>
</evidence>
<dbReference type="Proteomes" id="UP000191554">
    <property type="component" value="Unassembled WGS sequence"/>
</dbReference>
<evidence type="ECO:0000313" key="8">
    <source>
        <dbReference type="Proteomes" id="UP000191554"/>
    </source>
</evidence>